<evidence type="ECO:0000313" key="3">
    <source>
        <dbReference type="Proteomes" id="UP000604825"/>
    </source>
</evidence>
<feature type="region of interest" description="Disordered" evidence="1">
    <location>
        <begin position="246"/>
        <end position="267"/>
    </location>
</feature>
<proteinExistence type="predicted"/>
<comment type="caution">
    <text evidence="2">The sequence shown here is derived from an EMBL/GenBank/DDBJ whole genome shotgun (WGS) entry which is preliminary data.</text>
</comment>
<dbReference type="Proteomes" id="UP000604825">
    <property type="component" value="Unassembled WGS sequence"/>
</dbReference>
<dbReference type="AlphaFoldDB" id="A0A811S778"/>
<name>A0A811S778_9POAL</name>
<evidence type="ECO:0000313" key="2">
    <source>
        <dbReference type="EMBL" id="CAD6336783.1"/>
    </source>
</evidence>
<protein>
    <submittedName>
        <fullName evidence="2">Uncharacterized protein</fullName>
    </submittedName>
</protein>
<reference evidence="2" key="1">
    <citation type="submission" date="2020-10" db="EMBL/GenBank/DDBJ databases">
        <authorList>
            <person name="Han B."/>
            <person name="Lu T."/>
            <person name="Zhao Q."/>
            <person name="Huang X."/>
            <person name="Zhao Y."/>
        </authorList>
    </citation>
    <scope>NUCLEOTIDE SEQUENCE</scope>
</reference>
<dbReference type="EMBL" id="CAJGYO010000018">
    <property type="protein sequence ID" value="CAD6336783.1"/>
    <property type="molecule type" value="Genomic_DNA"/>
</dbReference>
<feature type="region of interest" description="Disordered" evidence="1">
    <location>
        <begin position="1"/>
        <end position="32"/>
    </location>
</feature>
<feature type="compositionally biased region" description="Basic and acidic residues" evidence="1">
    <location>
        <begin position="144"/>
        <end position="153"/>
    </location>
</feature>
<feature type="compositionally biased region" description="Polar residues" evidence="1">
    <location>
        <begin position="255"/>
        <end position="266"/>
    </location>
</feature>
<evidence type="ECO:0000256" key="1">
    <source>
        <dbReference type="SAM" id="MobiDB-lite"/>
    </source>
</evidence>
<accession>A0A811S778</accession>
<gene>
    <name evidence="2" type="ORF">NCGR_LOCUS60881</name>
</gene>
<organism evidence="2 3">
    <name type="scientific">Miscanthus lutarioriparius</name>
    <dbReference type="NCBI Taxonomy" id="422564"/>
    <lineage>
        <taxon>Eukaryota</taxon>
        <taxon>Viridiplantae</taxon>
        <taxon>Streptophyta</taxon>
        <taxon>Embryophyta</taxon>
        <taxon>Tracheophyta</taxon>
        <taxon>Spermatophyta</taxon>
        <taxon>Magnoliopsida</taxon>
        <taxon>Liliopsida</taxon>
        <taxon>Poales</taxon>
        <taxon>Poaceae</taxon>
        <taxon>PACMAD clade</taxon>
        <taxon>Panicoideae</taxon>
        <taxon>Andropogonodae</taxon>
        <taxon>Andropogoneae</taxon>
        <taxon>Saccharinae</taxon>
        <taxon>Miscanthus</taxon>
    </lineage>
</organism>
<keyword evidence="3" id="KW-1185">Reference proteome</keyword>
<sequence>MANATPAGSLPSAQDSSIHVKGEAPQGPLAESSSRLGRILRWLVVPFSPQGAARMDRTGRAVYRRRDRNVRARNYVDPSVGDGTARDEVANVSDIPESSEAAAQRSRRSVFQRVQQLPRGTMTIDEEGTAHSTDTDDDDEVEDENYRINPHDAGDEEDEAVLGSLVGRLRPSAQQQQTIARQERPRVKYSYARERDSSLFAVLKSIFCMCKRTDERTHKERQGRKKTTEMVKKNRRDIKEMRRLVGQEVSPDGSELQSKAESSPEQVTDFETLKLRGVQHLRSSFCQAMAWEVSSLYLDLGQVVTTLQASRFQRHTFSSSNSLDPMLTPLTLSFQGHSLLTHRTQDLSSSLVPS</sequence>
<feature type="region of interest" description="Disordered" evidence="1">
    <location>
        <begin position="75"/>
        <end position="156"/>
    </location>
</feature>